<organism evidence="3 4">
    <name type="scientific">Scleropages formosus</name>
    <name type="common">Asian bonytongue</name>
    <name type="synonym">Osteoglossum formosum</name>
    <dbReference type="NCBI Taxonomy" id="113540"/>
    <lineage>
        <taxon>Eukaryota</taxon>
        <taxon>Metazoa</taxon>
        <taxon>Chordata</taxon>
        <taxon>Craniata</taxon>
        <taxon>Vertebrata</taxon>
        <taxon>Euteleostomi</taxon>
        <taxon>Actinopterygii</taxon>
        <taxon>Neopterygii</taxon>
        <taxon>Teleostei</taxon>
        <taxon>Osteoglossocephala</taxon>
        <taxon>Osteoglossomorpha</taxon>
        <taxon>Osteoglossiformes</taxon>
        <taxon>Osteoglossidae</taxon>
        <taxon>Scleropages</taxon>
    </lineage>
</organism>
<reference evidence="3 4" key="1">
    <citation type="submission" date="2015-08" db="EMBL/GenBank/DDBJ databases">
        <title>The genome of the Asian arowana (Scleropages formosus).</title>
        <authorList>
            <person name="Tan M.H."/>
            <person name="Gan H.M."/>
            <person name="Croft L.J."/>
            <person name="Austin C.M."/>
        </authorList>
    </citation>
    <scope>NUCLEOTIDE SEQUENCE [LARGE SCALE GENOMIC DNA]</scope>
    <source>
        <strain evidence="3">Aro1</strain>
    </source>
</reference>
<comment type="caution">
    <text evidence="3">The sequence shown here is derived from an EMBL/GenBank/DDBJ whole genome shotgun (WGS) entry which is preliminary data.</text>
</comment>
<dbReference type="GO" id="GO:0010314">
    <property type="term" value="F:phosphatidylinositol-5-phosphate binding"/>
    <property type="evidence" value="ECO:0007669"/>
    <property type="project" value="TreeGrafter"/>
</dbReference>
<keyword evidence="2" id="KW-0472">Membrane</keyword>
<gene>
    <name evidence="3" type="ORF">Z043_120568</name>
</gene>
<evidence type="ECO:0000256" key="2">
    <source>
        <dbReference type="ARBA" id="ARBA00023136"/>
    </source>
</evidence>
<protein>
    <submittedName>
        <fullName evidence="3">Uncharacterized protein</fullName>
    </submittedName>
</protein>
<evidence type="ECO:0000313" key="3">
    <source>
        <dbReference type="EMBL" id="KPP61339.1"/>
    </source>
</evidence>
<dbReference type="PANTHER" id="PTHR21630:SF10">
    <property type="entry name" value="VENTRICULAR ZONE-EXPRESSED PH DOMAIN-CONTAINING PROTEIN HOMOLOG 1"/>
    <property type="match status" value="1"/>
</dbReference>
<dbReference type="AlphaFoldDB" id="A0A0P7TUL4"/>
<dbReference type="GO" id="GO:0005886">
    <property type="term" value="C:plasma membrane"/>
    <property type="evidence" value="ECO:0007669"/>
    <property type="project" value="TreeGrafter"/>
</dbReference>
<proteinExistence type="predicted"/>
<dbReference type="EMBL" id="JARO02009700">
    <property type="protein sequence ID" value="KPP61339.1"/>
    <property type="molecule type" value="Genomic_DNA"/>
</dbReference>
<dbReference type="GO" id="GO:0009966">
    <property type="term" value="P:regulation of signal transduction"/>
    <property type="evidence" value="ECO:0007669"/>
    <property type="project" value="TreeGrafter"/>
</dbReference>
<name>A0A0P7TUL4_SCLFO</name>
<comment type="subcellular location">
    <subcellularLocation>
        <location evidence="1">Endomembrane system</location>
        <topology evidence="1">Peripheral membrane protein</topology>
    </subcellularLocation>
</comment>
<dbReference type="Proteomes" id="UP000034805">
    <property type="component" value="Unassembled WGS sequence"/>
</dbReference>
<sequence length="168" mass="18510">MARYFRAIWGAFDVGGGAAAAPPLSSRAPSFWPRVPHRGPLVCCRSVRGAPCRMREGGDLRHHFIVSDLLPPSQNYDEPPVMALAVPVAVKFLRGGDRELSRNMSSYLSLAAIGKAELLASEDRQCGHWPRTLLKVPVICIAGSKERKRRRKPLADIHRSSPSFTVNL</sequence>
<evidence type="ECO:0000256" key="1">
    <source>
        <dbReference type="ARBA" id="ARBA00004184"/>
    </source>
</evidence>
<dbReference type="GO" id="GO:0012505">
    <property type="term" value="C:endomembrane system"/>
    <property type="evidence" value="ECO:0007669"/>
    <property type="project" value="UniProtKB-SubCell"/>
</dbReference>
<dbReference type="InterPro" id="IPR039888">
    <property type="entry name" value="Melted-like"/>
</dbReference>
<accession>A0A0P7TUL4</accession>
<dbReference type="PANTHER" id="PTHR21630">
    <property type="entry name" value="VEPH-A/MELTED"/>
    <property type="match status" value="1"/>
</dbReference>
<evidence type="ECO:0000313" key="4">
    <source>
        <dbReference type="Proteomes" id="UP000034805"/>
    </source>
</evidence>